<keyword evidence="8" id="KW-1185">Reference proteome</keyword>
<evidence type="ECO:0000256" key="2">
    <source>
        <dbReference type="ARBA" id="ARBA00008814"/>
    </source>
</evidence>
<gene>
    <name evidence="7" type="ORF">U3653_17220</name>
</gene>
<comment type="similarity">
    <text evidence="2">Belongs to the bacterial solute-binding protein 8 family.</text>
</comment>
<evidence type="ECO:0000313" key="7">
    <source>
        <dbReference type="EMBL" id="MEB3511774.1"/>
    </source>
</evidence>
<organism evidence="7 8">
    <name type="scientific">Nocardia implantans</name>
    <dbReference type="NCBI Taxonomy" id="3108168"/>
    <lineage>
        <taxon>Bacteria</taxon>
        <taxon>Bacillati</taxon>
        <taxon>Actinomycetota</taxon>
        <taxon>Actinomycetes</taxon>
        <taxon>Mycobacteriales</taxon>
        <taxon>Nocardiaceae</taxon>
        <taxon>Nocardia</taxon>
    </lineage>
</organism>
<keyword evidence="4 5" id="KW-0732">Signal</keyword>
<evidence type="ECO:0000256" key="1">
    <source>
        <dbReference type="ARBA" id="ARBA00004196"/>
    </source>
</evidence>
<dbReference type="Pfam" id="PF01497">
    <property type="entry name" value="Peripla_BP_2"/>
    <property type="match status" value="1"/>
</dbReference>
<comment type="caution">
    <text evidence="7">The sequence shown here is derived from an EMBL/GenBank/DDBJ whole genome shotgun (WGS) entry which is preliminary data.</text>
</comment>
<dbReference type="PROSITE" id="PS50983">
    <property type="entry name" value="FE_B12_PBP"/>
    <property type="match status" value="1"/>
</dbReference>
<dbReference type="InterPro" id="IPR002491">
    <property type="entry name" value="ABC_transptr_periplasmic_BD"/>
</dbReference>
<comment type="subcellular location">
    <subcellularLocation>
        <location evidence="1">Cell envelope</location>
    </subcellularLocation>
</comment>
<dbReference type="InterPro" id="IPR051313">
    <property type="entry name" value="Bact_iron-sidero_bind"/>
</dbReference>
<protein>
    <submittedName>
        <fullName evidence="7">ABC transporter substrate-binding protein</fullName>
    </submittedName>
</protein>
<feature type="signal peptide" evidence="5">
    <location>
        <begin position="1"/>
        <end position="32"/>
    </location>
</feature>
<evidence type="ECO:0000256" key="5">
    <source>
        <dbReference type="SAM" id="SignalP"/>
    </source>
</evidence>
<sequence>MNTVRTTGRPRRGTLGRMGLAALALSLVCSLAACGSSTGDDSADGAVKITHSLGETEVSGTPQRVVTLGNQWLDATLALGVTPVGFADNISIGAQSKPPWAPDSLAQAKALSMGGDIVEQIAALEPDLILVPGFMVDKAMYDKLSKLAPTIGPVTPGAQVDRWADQVNTLGKVLHRETEASKVVSDVEARIDAVGAKYPKLRGKTFLTCMLTGPAQLMVLADPKDGSAALFTRLGMDIPQKIAQEAPAGGRLALSPERLGDLTSDLLICGAMPVFAEKFKQLPGYAELPSVRNNGIAFVDVTTISAINTPTALSVPYVLDKLDPTFAAVGK</sequence>
<evidence type="ECO:0000259" key="6">
    <source>
        <dbReference type="PROSITE" id="PS50983"/>
    </source>
</evidence>
<dbReference type="EMBL" id="JAYKYQ010000006">
    <property type="protein sequence ID" value="MEB3511774.1"/>
    <property type="molecule type" value="Genomic_DNA"/>
</dbReference>
<dbReference type="Proteomes" id="UP001348098">
    <property type="component" value="Unassembled WGS sequence"/>
</dbReference>
<dbReference type="PANTHER" id="PTHR30532:SF24">
    <property type="entry name" value="FERRIC ENTEROBACTIN-BINDING PERIPLASMIC PROTEIN FEPB"/>
    <property type="match status" value="1"/>
</dbReference>
<dbReference type="PANTHER" id="PTHR30532">
    <property type="entry name" value="IRON III DICITRATE-BINDING PERIPLASMIC PROTEIN"/>
    <property type="match status" value="1"/>
</dbReference>
<accession>A0ABU6AWH9</accession>
<dbReference type="RefSeq" id="WP_195080358.1">
    <property type="nucleotide sequence ID" value="NZ_JAYESH010000013.1"/>
</dbReference>
<name>A0ABU6AWH9_9NOCA</name>
<feature type="chain" id="PRO_5047416469" evidence="5">
    <location>
        <begin position="33"/>
        <end position="331"/>
    </location>
</feature>
<dbReference type="Gene3D" id="3.40.50.1980">
    <property type="entry name" value="Nitrogenase molybdenum iron protein domain"/>
    <property type="match status" value="2"/>
</dbReference>
<proteinExistence type="inferred from homology"/>
<evidence type="ECO:0000256" key="4">
    <source>
        <dbReference type="ARBA" id="ARBA00022729"/>
    </source>
</evidence>
<reference evidence="7 8" key="1">
    <citation type="submission" date="2023-12" db="EMBL/GenBank/DDBJ databases">
        <title>novel species in genus Nocarida.</title>
        <authorList>
            <person name="Li Z."/>
        </authorList>
    </citation>
    <scope>NUCLEOTIDE SEQUENCE [LARGE SCALE GENOMIC DNA]</scope>
    <source>
        <strain evidence="7 8">CDC186</strain>
    </source>
</reference>
<dbReference type="SUPFAM" id="SSF53807">
    <property type="entry name" value="Helical backbone' metal receptor"/>
    <property type="match status" value="1"/>
</dbReference>
<evidence type="ECO:0000313" key="8">
    <source>
        <dbReference type="Proteomes" id="UP001348098"/>
    </source>
</evidence>
<feature type="domain" description="Fe/B12 periplasmic-binding" evidence="6">
    <location>
        <begin position="64"/>
        <end position="330"/>
    </location>
</feature>
<keyword evidence="3" id="KW-0813">Transport</keyword>
<evidence type="ECO:0000256" key="3">
    <source>
        <dbReference type="ARBA" id="ARBA00022448"/>
    </source>
</evidence>
<dbReference type="PROSITE" id="PS51257">
    <property type="entry name" value="PROKAR_LIPOPROTEIN"/>
    <property type="match status" value="1"/>
</dbReference>